<feature type="region of interest" description="Disordered" evidence="1">
    <location>
        <begin position="305"/>
        <end position="326"/>
    </location>
</feature>
<organism evidence="3 4">
    <name type="scientific">Nephila pilipes</name>
    <name type="common">Giant wood spider</name>
    <name type="synonym">Nephila maculata</name>
    <dbReference type="NCBI Taxonomy" id="299642"/>
    <lineage>
        <taxon>Eukaryota</taxon>
        <taxon>Metazoa</taxon>
        <taxon>Ecdysozoa</taxon>
        <taxon>Arthropoda</taxon>
        <taxon>Chelicerata</taxon>
        <taxon>Arachnida</taxon>
        <taxon>Araneae</taxon>
        <taxon>Araneomorphae</taxon>
        <taxon>Entelegynae</taxon>
        <taxon>Araneoidea</taxon>
        <taxon>Nephilidae</taxon>
        <taxon>Nephila</taxon>
    </lineage>
</organism>
<comment type="caution">
    <text evidence="3">The sequence shown here is derived from an EMBL/GenBank/DDBJ whole genome shotgun (WGS) entry which is preliminary data.</text>
</comment>
<proteinExistence type="predicted"/>
<dbReference type="InterPro" id="IPR013087">
    <property type="entry name" value="Znf_C2H2_type"/>
</dbReference>
<gene>
    <name evidence="3" type="ORF">NPIL_219931</name>
</gene>
<accession>A0A8X6PES3</accession>
<evidence type="ECO:0000313" key="4">
    <source>
        <dbReference type="Proteomes" id="UP000887013"/>
    </source>
</evidence>
<feature type="compositionally biased region" description="Polar residues" evidence="1">
    <location>
        <begin position="1"/>
        <end position="22"/>
    </location>
</feature>
<keyword evidence="4" id="KW-1185">Reference proteome</keyword>
<evidence type="ECO:0000259" key="2">
    <source>
        <dbReference type="PROSITE" id="PS00028"/>
    </source>
</evidence>
<dbReference type="AlphaFoldDB" id="A0A8X6PES3"/>
<feature type="region of interest" description="Disordered" evidence="1">
    <location>
        <begin position="1"/>
        <end position="25"/>
    </location>
</feature>
<protein>
    <recommendedName>
        <fullName evidence="2">C2H2-type domain-containing protein</fullName>
    </recommendedName>
</protein>
<evidence type="ECO:0000313" key="3">
    <source>
        <dbReference type="EMBL" id="GFT67104.1"/>
    </source>
</evidence>
<reference evidence="3" key="1">
    <citation type="submission" date="2020-08" db="EMBL/GenBank/DDBJ databases">
        <title>Multicomponent nature underlies the extraordinary mechanical properties of spider dragline silk.</title>
        <authorList>
            <person name="Kono N."/>
            <person name="Nakamura H."/>
            <person name="Mori M."/>
            <person name="Yoshida Y."/>
            <person name="Ohtoshi R."/>
            <person name="Malay A.D."/>
            <person name="Moran D.A.P."/>
            <person name="Tomita M."/>
            <person name="Numata K."/>
            <person name="Arakawa K."/>
        </authorList>
    </citation>
    <scope>NUCLEOTIDE SEQUENCE</scope>
</reference>
<feature type="region of interest" description="Disordered" evidence="1">
    <location>
        <begin position="186"/>
        <end position="212"/>
    </location>
</feature>
<sequence>MSDQTPSNSTASSSQEPKSTTPIALRTRRCETQVSFFKAAQLKQCKICPSSFPTLQRLRKHVLNHKSNTKRRKALEAIDSLIQNKGILHPSPTCSKTREEVVPTSLFSKFKVFPELFTETVEPMEKVIPQVSNAFQYQKENSIHNFQNDNSQQNFSKSISENRGTLVNNCQLDVIPTETSNLLSEPIETSTKSDHSDNNITNSPPEEPPPPYWSYKRTYYLAPLPLLKNRSPISNILNSQSHHTSNITSNNNLVQEQLSSPINNQTIIITSASKNNKDSSLTCSKKEKDLSILDLILTNSQESLDGELSNNLSPPPKALLSPTNSKSCHSNNSSSRFHFAAKEGLCLICSNTIVVEDILQHLYKHKPCPLRAKCLEGFRSYFPPNKIPVKKSSSSVKLQEISSIELTFREKFPE</sequence>
<feature type="domain" description="C2H2-type" evidence="2">
    <location>
        <begin position="45"/>
        <end position="65"/>
    </location>
</feature>
<dbReference type="PROSITE" id="PS00028">
    <property type="entry name" value="ZINC_FINGER_C2H2_1"/>
    <property type="match status" value="1"/>
</dbReference>
<evidence type="ECO:0000256" key="1">
    <source>
        <dbReference type="SAM" id="MobiDB-lite"/>
    </source>
</evidence>
<dbReference type="Proteomes" id="UP000887013">
    <property type="component" value="Unassembled WGS sequence"/>
</dbReference>
<dbReference type="EMBL" id="BMAW01020249">
    <property type="protein sequence ID" value="GFT67104.1"/>
    <property type="molecule type" value="Genomic_DNA"/>
</dbReference>
<name>A0A8X6PES3_NEPPI</name>